<protein>
    <submittedName>
        <fullName evidence="1">Uncharacterized protein</fullName>
    </submittedName>
</protein>
<dbReference type="EMBL" id="JXTB01000561">
    <property type="protein sequence ID" value="PON36619.1"/>
    <property type="molecule type" value="Genomic_DNA"/>
</dbReference>
<accession>A0A2P5AJ84</accession>
<feature type="non-terminal residue" evidence="1">
    <location>
        <position position="1"/>
    </location>
</feature>
<evidence type="ECO:0000313" key="2">
    <source>
        <dbReference type="Proteomes" id="UP000237105"/>
    </source>
</evidence>
<gene>
    <name evidence="1" type="ORF">PanWU01x14_326880</name>
</gene>
<evidence type="ECO:0000313" key="1">
    <source>
        <dbReference type="EMBL" id="PON36619.1"/>
    </source>
</evidence>
<sequence length="108" mass="12871">YSLVQIIGKNKKKKKREFKSRREGFYFLRISFPNFIENSGNSLAFRESFSFFFFLFFFPPDSFSVQKPSFEEALDQLDRAFGFFKFSFSRFRGLLLDPDQPKVGLFLL</sequence>
<proteinExistence type="predicted"/>
<comment type="caution">
    <text evidence="1">The sequence shown here is derived from an EMBL/GenBank/DDBJ whole genome shotgun (WGS) entry which is preliminary data.</text>
</comment>
<dbReference type="AlphaFoldDB" id="A0A2P5AJ84"/>
<dbReference type="Proteomes" id="UP000237105">
    <property type="component" value="Unassembled WGS sequence"/>
</dbReference>
<organism evidence="1 2">
    <name type="scientific">Parasponia andersonii</name>
    <name type="common">Sponia andersonii</name>
    <dbReference type="NCBI Taxonomy" id="3476"/>
    <lineage>
        <taxon>Eukaryota</taxon>
        <taxon>Viridiplantae</taxon>
        <taxon>Streptophyta</taxon>
        <taxon>Embryophyta</taxon>
        <taxon>Tracheophyta</taxon>
        <taxon>Spermatophyta</taxon>
        <taxon>Magnoliopsida</taxon>
        <taxon>eudicotyledons</taxon>
        <taxon>Gunneridae</taxon>
        <taxon>Pentapetalae</taxon>
        <taxon>rosids</taxon>
        <taxon>fabids</taxon>
        <taxon>Rosales</taxon>
        <taxon>Cannabaceae</taxon>
        <taxon>Parasponia</taxon>
    </lineage>
</organism>
<keyword evidence="2" id="KW-1185">Reference proteome</keyword>
<name>A0A2P5AJ84_PARAD</name>
<reference evidence="2" key="1">
    <citation type="submission" date="2016-06" db="EMBL/GenBank/DDBJ databases">
        <title>Parallel loss of symbiosis genes in relatives of nitrogen-fixing non-legume Parasponia.</title>
        <authorList>
            <person name="Van Velzen R."/>
            <person name="Holmer R."/>
            <person name="Bu F."/>
            <person name="Rutten L."/>
            <person name="Van Zeijl A."/>
            <person name="Liu W."/>
            <person name="Santuari L."/>
            <person name="Cao Q."/>
            <person name="Sharma T."/>
            <person name="Shen D."/>
            <person name="Roswanjaya Y."/>
            <person name="Wardhani T."/>
            <person name="Kalhor M.S."/>
            <person name="Jansen J."/>
            <person name="Van den Hoogen J."/>
            <person name="Gungor B."/>
            <person name="Hartog M."/>
            <person name="Hontelez J."/>
            <person name="Verver J."/>
            <person name="Yang W.-C."/>
            <person name="Schijlen E."/>
            <person name="Repin R."/>
            <person name="Schilthuizen M."/>
            <person name="Schranz E."/>
            <person name="Heidstra R."/>
            <person name="Miyata K."/>
            <person name="Fedorova E."/>
            <person name="Kohlen W."/>
            <person name="Bisseling T."/>
            <person name="Smit S."/>
            <person name="Geurts R."/>
        </authorList>
    </citation>
    <scope>NUCLEOTIDE SEQUENCE [LARGE SCALE GENOMIC DNA]</scope>
    <source>
        <strain evidence="2">cv. WU1-14</strain>
    </source>
</reference>